<sequence length="226" mass="26423">MHNLFVVESRGQRVLTSAQIADCYDTTVDCIRQNFHANRSRFVEGKHYIALTGAELRTFKNEMRISHIDKKQEENEVRIPHSAESKAKYQFNTQFKYAKSLYLWTEKGALLHAKSLNTDKAWQVYDYLVDFYFRAKETLIENNNIQAKHISKKINIANDLPIIQAIQKVQKDLTCMDVLLEKCKTATWESKYNDDKYEVAEIATLITRDLCSLFELKPNIIKEVTY</sequence>
<evidence type="ECO:0000259" key="1">
    <source>
        <dbReference type="Pfam" id="PF10543"/>
    </source>
</evidence>
<reference evidence="2" key="1">
    <citation type="journal article" date="2021" name="Proc. Natl. Acad. Sci. U.S.A.">
        <title>A Catalog of Tens of Thousands of Viruses from Human Metagenomes Reveals Hidden Associations with Chronic Diseases.</title>
        <authorList>
            <person name="Tisza M.J."/>
            <person name="Buck C.B."/>
        </authorList>
    </citation>
    <scope>NUCLEOTIDE SEQUENCE</scope>
    <source>
        <strain evidence="2">CtqwO1</strain>
    </source>
</reference>
<organism evidence="2">
    <name type="scientific">Siphoviridae sp. ctqwO1</name>
    <dbReference type="NCBI Taxonomy" id="2826472"/>
    <lineage>
        <taxon>Viruses</taxon>
        <taxon>Duplodnaviria</taxon>
        <taxon>Heunggongvirae</taxon>
        <taxon>Uroviricota</taxon>
        <taxon>Caudoviricetes</taxon>
    </lineage>
</organism>
<dbReference type="InterPro" id="IPR018873">
    <property type="entry name" value="KilA-N_DNA-bd_domain"/>
</dbReference>
<evidence type="ECO:0000313" key="2">
    <source>
        <dbReference type="EMBL" id="DAE20475.1"/>
    </source>
</evidence>
<feature type="domain" description="KilA-N DNA-binding" evidence="1">
    <location>
        <begin position="6"/>
        <end position="115"/>
    </location>
</feature>
<dbReference type="Pfam" id="PF10543">
    <property type="entry name" value="ORF6N"/>
    <property type="match status" value="1"/>
</dbReference>
<protein>
    <recommendedName>
        <fullName evidence="1">KilA-N DNA-binding domain-containing protein</fullName>
    </recommendedName>
</protein>
<name>A0A8S5QNT3_9CAUD</name>
<accession>A0A8S5QNT3</accession>
<dbReference type="EMBL" id="BK015696">
    <property type="protein sequence ID" value="DAE20475.1"/>
    <property type="molecule type" value="Genomic_DNA"/>
</dbReference>
<proteinExistence type="predicted"/>